<dbReference type="SUPFAM" id="SSF57850">
    <property type="entry name" value="RING/U-box"/>
    <property type="match status" value="1"/>
</dbReference>
<evidence type="ECO:0000256" key="2">
    <source>
        <dbReference type="SAM" id="Phobius"/>
    </source>
</evidence>
<sequence length="231" mass="26515">MFTLRQLISYAIVFVILFHFVPHPYKYPLVTIHLIHVAYWLVLTYMNPADEGTRLRAHRARILASYGAVPYASIPNQDPHHVCLICRGPYRNDQMVVMLPCQHAYHKKCLENSFLDDNADITIPMMCGWGYCPELQMANQPLDYTQIQIKFDACKTLNFCKEDTDEPAPGAAAVNRRLSPEKSRLEVRATGSVFRLPCRRPMSDHCATITIRFVSTPALISDYCRPPSWLR</sequence>
<keyword evidence="1" id="KW-0863">Zinc-finger</keyword>
<dbReference type="Pfam" id="PF17123">
    <property type="entry name" value="zf-RING_11"/>
    <property type="match status" value="1"/>
</dbReference>
<proteinExistence type="predicted"/>
<keyword evidence="2" id="KW-0812">Transmembrane</keyword>
<organism evidence="4 5">
    <name type="scientific">Parasponia andersonii</name>
    <name type="common">Sponia andersonii</name>
    <dbReference type="NCBI Taxonomy" id="3476"/>
    <lineage>
        <taxon>Eukaryota</taxon>
        <taxon>Viridiplantae</taxon>
        <taxon>Streptophyta</taxon>
        <taxon>Embryophyta</taxon>
        <taxon>Tracheophyta</taxon>
        <taxon>Spermatophyta</taxon>
        <taxon>Magnoliopsida</taxon>
        <taxon>eudicotyledons</taxon>
        <taxon>Gunneridae</taxon>
        <taxon>Pentapetalae</taxon>
        <taxon>rosids</taxon>
        <taxon>fabids</taxon>
        <taxon>Rosales</taxon>
        <taxon>Cannabaceae</taxon>
        <taxon>Parasponia</taxon>
    </lineage>
</organism>
<keyword evidence="1" id="KW-0862">Zinc</keyword>
<evidence type="ECO:0000259" key="3">
    <source>
        <dbReference type="PROSITE" id="PS50089"/>
    </source>
</evidence>
<dbReference type="Proteomes" id="UP000237105">
    <property type="component" value="Unassembled WGS sequence"/>
</dbReference>
<dbReference type="GO" id="GO:0008270">
    <property type="term" value="F:zinc ion binding"/>
    <property type="evidence" value="ECO:0007669"/>
    <property type="project" value="UniProtKB-KW"/>
</dbReference>
<dbReference type="SMART" id="SM00184">
    <property type="entry name" value="RING"/>
    <property type="match status" value="1"/>
</dbReference>
<evidence type="ECO:0000313" key="5">
    <source>
        <dbReference type="Proteomes" id="UP000237105"/>
    </source>
</evidence>
<feature type="domain" description="RING-type" evidence="3">
    <location>
        <begin position="83"/>
        <end position="133"/>
    </location>
</feature>
<keyword evidence="1" id="KW-0479">Metal-binding</keyword>
<feature type="transmembrane region" description="Helical" evidence="2">
    <location>
        <begin position="7"/>
        <end position="25"/>
    </location>
</feature>
<dbReference type="InterPro" id="IPR001841">
    <property type="entry name" value="Znf_RING"/>
</dbReference>
<dbReference type="InterPro" id="IPR013083">
    <property type="entry name" value="Znf_RING/FYVE/PHD"/>
</dbReference>
<evidence type="ECO:0000256" key="1">
    <source>
        <dbReference type="PROSITE-ProRule" id="PRU00175"/>
    </source>
</evidence>
<dbReference type="OrthoDB" id="8062037at2759"/>
<accession>A0A2P5BC37</accession>
<dbReference type="Gene3D" id="3.30.40.10">
    <property type="entry name" value="Zinc/RING finger domain, C3HC4 (zinc finger)"/>
    <property type="match status" value="1"/>
</dbReference>
<protein>
    <submittedName>
        <fullName evidence="4">43kDa postsynaptic protein</fullName>
    </submittedName>
</protein>
<name>A0A2P5BC37_PARAD</name>
<reference evidence="5" key="1">
    <citation type="submission" date="2016-06" db="EMBL/GenBank/DDBJ databases">
        <title>Parallel loss of symbiosis genes in relatives of nitrogen-fixing non-legume Parasponia.</title>
        <authorList>
            <person name="Van Velzen R."/>
            <person name="Holmer R."/>
            <person name="Bu F."/>
            <person name="Rutten L."/>
            <person name="Van Zeijl A."/>
            <person name="Liu W."/>
            <person name="Santuari L."/>
            <person name="Cao Q."/>
            <person name="Sharma T."/>
            <person name="Shen D."/>
            <person name="Roswanjaya Y."/>
            <person name="Wardhani T."/>
            <person name="Kalhor M.S."/>
            <person name="Jansen J."/>
            <person name="Van den Hoogen J."/>
            <person name="Gungor B."/>
            <person name="Hartog M."/>
            <person name="Hontelez J."/>
            <person name="Verver J."/>
            <person name="Yang W.-C."/>
            <person name="Schijlen E."/>
            <person name="Repin R."/>
            <person name="Schilthuizen M."/>
            <person name="Schranz E."/>
            <person name="Heidstra R."/>
            <person name="Miyata K."/>
            <person name="Fedorova E."/>
            <person name="Kohlen W."/>
            <person name="Bisseling T."/>
            <person name="Smit S."/>
            <person name="Geurts R."/>
        </authorList>
    </citation>
    <scope>NUCLEOTIDE SEQUENCE [LARGE SCALE GENOMIC DNA]</scope>
    <source>
        <strain evidence="5">cv. WU1-14</strain>
    </source>
</reference>
<keyword evidence="2" id="KW-0472">Membrane</keyword>
<dbReference type="AlphaFoldDB" id="A0A2P5BC37"/>
<feature type="transmembrane region" description="Helical" evidence="2">
    <location>
        <begin position="31"/>
        <end position="49"/>
    </location>
</feature>
<dbReference type="PROSITE" id="PS50089">
    <property type="entry name" value="ZF_RING_2"/>
    <property type="match status" value="1"/>
</dbReference>
<keyword evidence="2" id="KW-1133">Transmembrane helix</keyword>
<dbReference type="EMBL" id="JXTB01000313">
    <property type="protein sequence ID" value="PON46353.1"/>
    <property type="molecule type" value="Genomic_DNA"/>
</dbReference>
<comment type="caution">
    <text evidence="4">The sequence shown here is derived from an EMBL/GenBank/DDBJ whole genome shotgun (WGS) entry which is preliminary data.</text>
</comment>
<gene>
    <name evidence="4" type="ORF">PanWU01x14_252400</name>
</gene>
<keyword evidence="5" id="KW-1185">Reference proteome</keyword>
<evidence type="ECO:0000313" key="4">
    <source>
        <dbReference type="EMBL" id="PON46353.1"/>
    </source>
</evidence>